<dbReference type="Pfam" id="PF21992">
    <property type="entry name" value="DUF6927"/>
    <property type="match status" value="1"/>
</dbReference>
<gene>
    <name evidence="2" type="ORF">SAMN06295937_102451</name>
</gene>
<proteinExistence type="predicted"/>
<name>A0A1T5ESX3_9SPHN</name>
<evidence type="ECO:0000259" key="1">
    <source>
        <dbReference type="Pfam" id="PF21992"/>
    </source>
</evidence>
<accession>A0A1T5ESX3</accession>
<reference evidence="3" key="1">
    <citation type="submission" date="2017-02" db="EMBL/GenBank/DDBJ databases">
        <authorList>
            <person name="Varghese N."/>
            <person name="Submissions S."/>
        </authorList>
    </citation>
    <scope>NUCLEOTIDE SEQUENCE [LARGE SCALE GENOMIC DNA]</scope>
    <source>
        <strain evidence="3">R11H</strain>
    </source>
</reference>
<dbReference type="AlphaFoldDB" id="A0A1T5ESX3"/>
<keyword evidence="3" id="KW-1185">Reference proteome</keyword>
<feature type="domain" description="DUF6927" evidence="1">
    <location>
        <begin position="30"/>
        <end position="102"/>
    </location>
</feature>
<evidence type="ECO:0000313" key="3">
    <source>
        <dbReference type="Proteomes" id="UP000190044"/>
    </source>
</evidence>
<dbReference type="Proteomes" id="UP000190044">
    <property type="component" value="Unassembled WGS sequence"/>
</dbReference>
<sequence length="121" mass="13765">MSSTNPTRLTENMGPCEADCPAAILDLLSPTEHEYALDWRARCRANLAHRARKLADGDRIRLPEPVTFTDGNVAQEFVVCKRGRRLVLRDPQNGCFYRISRLMTRAWVVVPVTKIHKTLFA</sequence>
<evidence type="ECO:0000313" key="2">
    <source>
        <dbReference type="EMBL" id="SKB86909.1"/>
    </source>
</evidence>
<organism evidence="2 3">
    <name type="scientific">Sphingopyxis flava</name>
    <dbReference type="NCBI Taxonomy" id="1507287"/>
    <lineage>
        <taxon>Bacteria</taxon>
        <taxon>Pseudomonadati</taxon>
        <taxon>Pseudomonadota</taxon>
        <taxon>Alphaproteobacteria</taxon>
        <taxon>Sphingomonadales</taxon>
        <taxon>Sphingomonadaceae</taxon>
        <taxon>Sphingopyxis</taxon>
    </lineage>
</organism>
<protein>
    <recommendedName>
        <fullName evidence="1">DUF6927 domain-containing protein</fullName>
    </recommendedName>
</protein>
<dbReference type="EMBL" id="FUYP01000024">
    <property type="protein sequence ID" value="SKB86909.1"/>
    <property type="molecule type" value="Genomic_DNA"/>
</dbReference>
<dbReference type="InterPro" id="IPR053845">
    <property type="entry name" value="DUF6927"/>
</dbReference>